<keyword evidence="13" id="KW-1185">Reference proteome</keyword>
<dbReference type="Pfam" id="PF00365">
    <property type="entry name" value="PFK"/>
    <property type="match status" value="1"/>
</dbReference>
<protein>
    <recommendedName>
        <fullName evidence="10">ATP-dependent 6-phosphofructokinase</fullName>
        <shortName evidence="10">ATP-PFK</shortName>
        <shortName evidence="10">Phosphofructokinase</shortName>
        <ecNumber evidence="10">2.7.1.11</ecNumber>
    </recommendedName>
    <alternativeName>
        <fullName evidence="10">Phosphohexokinase</fullName>
    </alternativeName>
</protein>
<gene>
    <name evidence="10" type="primary">pfkA</name>
    <name evidence="12" type="ORF">IAR63_06290</name>
</gene>
<keyword evidence="4 10" id="KW-0963">Cytoplasm</keyword>
<feature type="binding site" description="in other chain" evidence="10">
    <location>
        <begin position="130"/>
        <end position="132"/>
    </location>
    <ligand>
        <name>substrate</name>
        <note>ligand shared between dimeric partners</note>
    </ligand>
</feature>
<comment type="subcellular location">
    <subcellularLocation>
        <location evidence="2 10">Cytoplasm</location>
    </subcellularLocation>
</comment>
<comment type="function">
    <text evidence="10">Catalyzes the phosphorylation of D-fructose 6-phosphate to fructose 1,6-bisphosphate by ATP, the first committing step of glycolysis.</text>
</comment>
<evidence type="ECO:0000256" key="9">
    <source>
        <dbReference type="ARBA" id="ARBA00023152"/>
    </source>
</evidence>
<name>A0A7H0F3L0_9CYAN</name>
<keyword evidence="10" id="KW-0547">Nucleotide-binding</keyword>
<dbReference type="GO" id="GO:0016208">
    <property type="term" value="F:AMP binding"/>
    <property type="evidence" value="ECO:0007669"/>
    <property type="project" value="TreeGrafter"/>
</dbReference>
<dbReference type="InterPro" id="IPR012003">
    <property type="entry name" value="ATP_PFK_prok-type"/>
</dbReference>
<evidence type="ECO:0000256" key="4">
    <source>
        <dbReference type="ARBA" id="ARBA00022490"/>
    </source>
</evidence>
<feature type="binding site" description="in other chain" evidence="10">
    <location>
        <begin position="284"/>
        <end position="287"/>
    </location>
    <ligand>
        <name>substrate</name>
        <note>ligand shared between dimeric partners</note>
    </ligand>
</feature>
<evidence type="ECO:0000313" key="12">
    <source>
        <dbReference type="EMBL" id="QNP30626.1"/>
    </source>
</evidence>
<comment type="caution">
    <text evidence="10">Lacks conserved residue(s) required for the propagation of feature annotation.</text>
</comment>
<evidence type="ECO:0000259" key="11">
    <source>
        <dbReference type="Pfam" id="PF00365"/>
    </source>
</evidence>
<dbReference type="PRINTS" id="PR00476">
    <property type="entry name" value="PHFRCTKINASE"/>
</dbReference>
<accession>A0A7H0F3L0</accession>
<dbReference type="GO" id="GO:0005945">
    <property type="term" value="C:6-phosphofructokinase complex"/>
    <property type="evidence" value="ECO:0007669"/>
    <property type="project" value="TreeGrafter"/>
</dbReference>
<dbReference type="PANTHER" id="PTHR13697:SF52">
    <property type="entry name" value="ATP-DEPENDENT 6-PHOSPHOFRUCTOKINASE 3"/>
    <property type="match status" value="1"/>
</dbReference>
<comment type="pathway">
    <text evidence="3 10">Carbohydrate degradation; glycolysis; D-glyceraldehyde 3-phosphate and glycerone phosphate from D-glucose: step 3/4.</text>
</comment>
<feature type="active site" description="Proton acceptor" evidence="10">
    <location>
        <position position="132"/>
    </location>
</feature>
<organism evidence="12 13">
    <name type="scientific">Cylindrospermopsis curvispora GIHE-G1</name>
    <dbReference type="NCBI Taxonomy" id="2666332"/>
    <lineage>
        <taxon>Bacteria</taxon>
        <taxon>Bacillati</taxon>
        <taxon>Cyanobacteriota</taxon>
        <taxon>Cyanophyceae</taxon>
        <taxon>Nostocales</taxon>
        <taxon>Aphanizomenonaceae</taxon>
        <taxon>Cylindrospermopsis</taxon>
    </lineage>
</organism>
<comment type="subunit">
    <text evidence="10">Homodimer or homotetramer.</text>
</comment>
<proteinExistence type="inferred from homology"/>
<dbReference type="GO" id="GO:0061621">
    <property type="term" value="P:canonical glycolysis"/>
    <property type="evidence" value="ECO:0007669"/>
    <property type="project" value="TreeGrafter"/>
</dbReference>
<dbReference type="InterPro" id="IPR022953">
    <property type="entry name" value="ATP_PFK"/>
</dbReference>
<dbReference type="GO" id="GO:0030388">
    <property type="term" value="P:fructose 1,6-bisphosphate metabolic process"/>
    <property type="evidence" value="ECO:0007669"/>
    <property type="project" value="TreeGrafter"/>
</dbReference>
<evidence type="ECO:0000256" key="7">
    <source>
        <dbReference type="ARBA" id="ARBA00022777"/>
    </source>
</evidence>
<keyword evidence="8 10" id="KW-0460">Magnesium</keyword>
<reference evidence="12 13" key="1">
    <citation type="submission" date="2020-08" db="EMBL/GenBank/DDBJ databases">
        <title>Complete genome sequence of Raphidiopsis curvispora isolated from drinking water reservoir in South Korea.</title>
        <authorList>
            <person name="Jeong J."/>
        </authorList>
    </citation>
    <scope>NUCLEOTIDE SEQUENCE [LARGE SCALE GENOMIC DNA]</scope>
    <source>
        <strain evidence="12 13">GIHE-G1</strain>
    </source>
</reference>
<dbReference type="InterPro" id="IPR015912">
    <property type="entry name" value="Phosphofructokinase_CS"/>
</dbReference>
<dbReference type="InterPro" id="IPR000023">
    <property type="entry name" value="Phosphofructokinase_dom"/>
</dbReference>
<keyword evidence="9 10" id="KW-0324">Glycolysis</keyword>
<comment type="cofactor">
    <cofactor evidence="1 10">
        <name>Mg(2+)</name>
        <dbReference type="ChEBI" id="CHEBI:18420"/>
    </cofactor>
</comment>
<dbReference type="PANTHER" id="PTHR13697">
    <property type="entry name" value="PHOSPHOFRUCTOKINASE"/>
    <property type="match status" value="1"/>
</dbReference>
<dbReference type="EMBL" id="CP060822">
    <property type="protein sequence ID" value="QNP30626.1"/>
    <property type="molecule type" value="Genomic_DNA"/>
</dbReference>
<evidence type="ECO:0000256" key="5">
    <source>
        <dbReference type="ARBA" id="ARBA00022679"/>
    </source>
</evidence>
<keyword evidence="5 10" id="KW-0808">Transferase</keyword>
<evidence type="ECO:0000256" key="1">
    <source>
        <dbReference type="ARBA" id="ARBA00001946"/>
    </source>
</evidence>
<dbReference type="InterPro" id="IPR012829">
    <property type="entry name" value="Phosphofructokinase_III"/>
</dbReference>
<feature type="site" description="Important for substrate specificity; cannot use PPi as phosphoryl donor" evidence="10">
    <location>
        <position position="108"/>
    </location>
</feature>
<dbReference type="GO" id="GO:0046872">
    <property type="term" value="F:metal ion binding"/>
    <property type="evidence" value="ECO:0007669"/>
    <property type="project" value="UniProtKB-KW"/>
</dbReference>
<evidence type="ECO:0000256" key="3">
    <source>
        <dbReference type="ARBA" id="ARBA00004679"/>
    </source>
</evidence>
<dbReference type="Proteomes" id="UP000516013">
    <property type="component" value="Chromosome"/>
</dbReference>
<dbReference type="GO" id="GO:0042802">
    <property type="term" value="F:identical protein binding"/>
    <property type="evidence" value="ECO:0007669"/>
    <property type="project" value="TreeGrafter"/>
</dbReference>
<comment type="similarity">
    <text evidence="10">Belongs to the phosphofructokinase type A (PFKA) family. Mixed-substrate PFK group III subfamily.</text>
</comment>
<evidence type="ECO:0000256" key="6">
    <source>
        <dbReference type="ARBA" id="ARBA00022723"/>
    </source>
</evidence>
<dbReference type="PIRSF" id="PIRSF000532">
    <property type="entry name" value="ATP_PFK_prok"/>
    <property type="match status" value="1"/>
</dbReference>
<evidence type="ECO:0000313" key="13">
    <source>
        <dbReference type="Proteomes" id="UP000516013"/>
    </source>
</evidence>
<keyword evidence="6 10" id="KW-0479">Metal-binding</keyword>
<evidence type="ECO:0000256" key="10">
    <source>
        <dbReference type="HAMAP-Rule" id="MF_01976"/>
    </source>
</evidence>
<dbReference type="KEGG" id="ccur:IAR63_06290"/>
<dbReference type="NCBIfam" id="NF002872">
    <property type="entry name" value="PRK03202.1"/>
    <property type="match status" value="1"/>
</dbReference>
<dbReference type="GO" id="GO:0047334">
    <property type="term" value="F:diphosphate-fructose-6-phosphate 1-phosphotransferase activity"/>
    <property type="evidence" value="ECO:0007669"/>
    <property type="project" value="InterPro"/>
</dbReference>
<dbReference type="GO" id="GO:0006002">
    <property type="term" value="P:fructose 6-phosphate metabolic process"/>
    <property type="evidence" value="ECO:0007669"/>
    <property type="project" value="InterPro"/>
</dbReference>
<evidence type="ECO:0000256" key="2">
    <source>
        <dbReference type="ARBA" id="ARBA00004496"/>
    </source>
</evidence>
<feature type="binding site" evidence="10">
    <location>
        <position position="167"/>
    </location>
    <ligand>
        <name>substrate</name>
        <note>ligand shared between dimeric partners</note>
    </ligand>
</feature>
<feature type="binding site" evidence="10">
    <location>
        <position position="11"/>
    </location>
    <ligand>
        <name>ATP</name>
        <dbReference type="ChEBI" id="CHEBI:30616"/>
    </ligand>
</feature>
<comment type="catalytic activity">
    <reaction evidence="10">
        <text>beta-D-fructose 6-phosphate + ATP = beta-D-fructose 1,6-bisphosphate + ADP + H(+)</text>
        <dbReference type="Rhea" id="RHEA:16109"/>
        <dbReference type="ChEBI" id="CHEBI:15378"/>
        <dbReference type="ChEBI" id="CHEBI:30616"/>
        <dbReference type="ChEBI" id="CHEBI:32966"/>
        <dbReference type="ChEBI" id="CHEBI:57634"/>
        <dbReference type="ChEBI" id="CHEBI:456216"/>
        <dbReference type="EC" id="2.7.1.11"/>
    </reaction>
</comment>
<dbReference type="GO" id="GO:0005524">
    <property type="term" value="F:ATP binding"/>
    <property type="evidence" value="ECO:0007669"/>
    <property type="project" value="UniProtKB-KW"/>
</dbReference>
<dbReference type="GO" id="GO:0070095">
    <property type="term" value="F:fructose-6-phosphate binding"/>
    <property type="evidence" value="ECO:0007669"/>
    <property type="project" value="TreeGrafter"/>
</dbReference>
<dbReference type="SUPFAM" id="SSF53784">
    <property type="entry name" value="Phosphofructokinase"/>
    <property type="match status" value="1"/>
</dbReference>
<dbReference type="FunFam" id="3.40.50.460:FF:000002">
    <property type="entry name" value="ATP-dependent 6-phosphofructokinase"/>
    <property type="match status" value="1"/>
</dbReference>
<dbReference type="UniPathway" id="UPA00109">
    <property type="reaction ID" value="UER00182"/>
</dbReference>
<dbReference type="RefSeq" id="WP_187706986.1">
    <property type="nucleotide sequence ID" value="NZ_CP060822.1"/>
</dbReference>
<dbReference type="HAMAP" id="MF_01976">
    <property type="entry name" value="Phosphofructokinase_III"/>
    <property type="match status" value="1"/>
</dbReference>
<dbReference type="GO" id="GO:0048029">
    <property type="term" value="F:monosaccharide binding"/>
    <property type="evidence" value="ECO:0007669"/>
    <property type="project" value="TreeGrafter"/>
</dbReference>
<feature type="domain" description="Phosphofructokinase" evidence="11">
    <location>
        <begin position="3"/>
        <end position="310"/>
    </location>
</feature>
<feature type="binding site" description="in other chain" evidence="10">
    <location>
        <position position="228"/>
    </location>
    <ligand>
        <name>substrate</name>
        <note>ligand shared between dimeric partners</note>
    </ligand>
</feature>
<feature type="binding site" evidence="10">
    <location>
        <position position="278"/>
    </location>
    <ligand>
        <name>substrate</name>
        <note>ligand shared between dimeric partners</note>
    </ligand>
</feature>
<sequence>MKRIGILTSGGDCPGLNCVIRAVVSHAILTYNWEVVGIPYATQGLQQRQTIPLSIHGWNLRGIDPLLNMGGTILGSINEGDTLAAAGEILSGYEALGLDALIAVGGDGSLKIIHELATMGNWHLVGIPKTIDNDVALTERSIGFDTAVNTIVDAINRLTFTAASHDRVMIVEVMGRTAGHLALHSGIAGGADVILIPEIPYTIQGICDHLKELRDTWKRKFAIVVVAEGATLCSEDLNNGHRVTVENIPDANIGSAKCGRGQYVAAQISNFAHGFDTRVSVLGHIQRGGIPSALDRLVATAFGKTAVDLVAQGKNHQMLAWQNGKVTSIPIESSLNQSPQLVDPKSDLVEIAHALGIYVGLTEKMTKVLV</sequence>
<dbReference type="GO" id="GO:0003872">
    <property type="term" value="F:6-phosphofructokinase activity"/>
    <property type="evidence" value="ECO:0007669"/>
    <property type="project" value="UniProtKB-UniRule"/>
</dbReference>
<dbReference type="PROSITE" id="PS00433">
    <property type="entry name" value="PHOSPHOFRUCTOKINASE"/>
    <property type="match status" value="1"/>
</dbReference>
<keyword evidence="7 10" id="KW-0418">Kinase</keyword>
<feature type="binding site" evidence="10">
    <location>
        <begin position="106"/>
        <end position="109"/>
    </location>
    <ligand>
        <name>ATP</name>
        <dbReference type="ChEBI" id="CHEBI:30616"/>
    </ligand>
</feature>
<dbReference type="EC" id="2.7.1.11" evidence="10"/>
<dbReference type="Gene3D" id="3.40.50.460">
    <property type="entry name" value="Phosphofructokinase domain"/>
    <property type="match status" value="1"/>
</dbReference>
<keyword evidence="10" id="KW-0067">ATP-binding</keyword>
<dbReference type="Gene3D" id="3.40.50.450">
    <property type="match status" value="1"/>
</dbReference>
<evidence type="ECO:0000256" key="8">
    <source>
        <dbReference type="ARBA" id="ARBA00022842"/>
    </source>
</evidence>
<dbReference type="InterPro" id="IPR035966">
    <property type="entry name" value="PKF_sf"/>
</dbReference>
<feature type="binding site" evidence="10">
    <location>
        <position position="107"/>
    </location>
    <ligand>
        <name>Mg(2+)</name>
        <dbReference type="ChEBI" id="CHEBI:18420"/>
        <note>catalytic</note>
    </ligand>
</feature>
<dbReference type="AlphaFoldDB" id="A0A7H0F3L0"/>
<feature type="binding site" description="in other chain" evidence="10">
    <location>
        <begin position="174"/>
        <end position="176"/>
    </location>
    <ligand>
        <name>substrate</name>
        <note>ligand shared between dimeric partners</note>
    </ligand>
</feature>